<dbReference type="EMBL" id="MN740152">
    <property type="protein sequence ID" value="QHT89899.1"/>
    <property type="molecule type" value="Genomic_DNA"/>
</dbReference>
<feature type="domain" description="AAA+ ATPase" evidence="2">
    <location>
        <begin position="360"/>
        <end position="508"/>
    </location>
</feature>
<feature type="compositionally biased region" description="Basic residues" evidence="1">
    <location>
        <begin position="31"/>
        <end position="40"/>
    </location>
</feature>
<evidence type="ECO:0000256" key="1">
    <source>
        <dbReference type="SAM" id="MobiDB-lite"/>
    </source>
</evidence>
<accession>A0A6C0IAY2</accession>
<evidence type="ECO:0000259" key="2">
    <source>
        <dbReference type="SMART" id="SM00382"/>
    </source>
</evidence>
<evidence type="ECO:0000313" key="3">
    <source>
        <dbReference type="EMBL" id="QHT89899.1"/>
    </source>
</evidence>
<dbReference type="Gene3D" id="3.40.50.300">
    <property type="entry name" value="P-loop containing nucleotide triphosphate hydrolases"/>
    <property type="match status" value="1"/>
</dbReference>
<feature type="compositionally biased region" description="Acidic residues" evidence="1">
    <location>
        <begin position="116"/>
        <end position="162"/>
    </location>
</feature>
<dbReference type="GO" id="GO:0005524">
    <property type="term" value="F:ATP binding"/>
    <property type="evidence" value="ECO:0007669"/>
    <property type="project" value="InterPro"/>
</dbReference>
<dbReference type="SUPFAM" id="SSF52540">
    <property type="entry name" value="P-loop containing nucleoside triphosphate hydrolases"/>
    <property type="match status" value="1"/>
</dbReference>
<dbReference type="GO" id="GO:0051131">
    <property type="term" value="P:chaperone-mediated protein complex assembly"/>
    <property type="evidence" value="ECO:0007669"/>
    <property type="project" value="TreeGrafter"/>
</dbReference>
<reference evidence="3" key="1">
    <citation type="journal article" date="2020" name="Nature">
        <title>Giant virus diversity and host interactions through global metagenomics.</title>
        <authorList>
            <person name="Schulz F."/>
            <person name="Roux S."/>
            <person name="Paez-Espino D."/>
            <person name="Jungbluth S."/>
            <person name="Walsh D.A."/>
            <person name="Denef V.J."/>
            <person name="McMahon K.D."/>
            <person name="Konstantinidis K.T."/>
            <person name="Eloe-Fadrosh E.A."/>
            <person name="Kyrpides N.C."/>
            <person name="Woyke T."/>
        </authorList>
    </citation>
    <scope>NUCLEOTIDE SEQUENCE</scope>
    <source>
        <strain evidence="3">GVMAG-M-3300023184-62</strain>
    </source>
</reference>
<protein>
    <recommendedName>
        <fullName evidence="2">AAA+ ATPase domain-containing protein</fullName>
    </recommendedName>
</protein>
<dbReference type="Gene3D" id="1.10.8.60">
    <property type="match status" value="1"/>
</dbReference>
<dbReference type="Pfam" id="PF22667">
    <property type="entry name" value="Lon_lid"/>
    <property type="match status" value="1"/>
</dbReference>
<organism evidence="3">
    <name type="scientific">viral metagenome</name>
    <dbReference type="NCBI Taxonomy" id="1070528"/>
    <lineage>
        <taxon>unclassified sequences</taxon>
        <taxon>metagenomes</taxon>
        <taxon>organismal metagenomes</taxon>
    </lineage>
</organism>
<dbReference type="GO" id="GO:0016887">
    <property type="term" value="F:ATP hydrolysis activity"/>
    <property type="evidence" value="ECO:0007669"/>
    <property type="project" value="InterPro"/>
</dbReference>
<dbReference type="GO" id="GO:0006515">
    <property type="term" value="P:protein quality control for misfolded or incompletely synthesized proteins"/>
    <property type="evidence" value="ECO:0007669"/>
    <property type="project" value="TreeGrafter"/>
</dbReference>
<feature type="compositionally biased region" description="Basic residues" evidence="1">
    <location>
        <begin position="77"/>
        <end position="86"/>
    </location>
</feature>
<dbReference type="GO" id="GO:0004176">
    <property type="term" value="F:ATP-dependent peptidase activity"/>
    <property type="evidence" value="ECO:0007669"/>
    <property type="project" value="InterPro"/>
</dbReference>
<dbReference type="GO" id="GO:0005759">
    <property type="term" value="C:mitochondrial matrix"/>
    <property type="evidence" value="ECO:0007669"/>
    <property type="project" value="TreeGrafter"/>
</dbReference>
<dbReference type="InterPro" id="IPR027065">
    <property type="entry name" value="Lon_Prtase"/>
</dbReference>
<dbReference type="GO" id="GO:0004252">
    <property type="term" value="F:serine-type endopeptidase activity"/>
    <property type="evidence" value="ECO:0007669"/>
    <property type="project" value="InterPro"/>
</dbReference>
<proteinExistence type="predicted"/>
<dbReference type="SMART" id="SM00382">
    <property type="entry name" value="AAA"/>
    <property type="match status" value="1"/>
</dbReference>
<dbReference type="InterPro" id="IPR027417">
    <property type="entry name" value="P-loop_NTPase"/>
</dbReference>
<dbReference type="InterPro" id="IPR054594">
    <property type="entry name" value="Lon_lid"/>
</dbReference>
<feature type="compositionally biased region" description="Basic residues" evidence="1">
    <location>
        <begin position="93"/>
        <end position="104"/>
    </location>
</feature>
<dbReference type="Pfam" id="PF00004">
    <property type="entry name" value="AAA"/>
    <property type="match status" value="1"/>
</dbReference>
<dbReference type="InterPro" id="IPR003959">
    <property type="entry name" value="ATPase_AAA_core"/>
</dbReference>
<dbReference type="PANTHER" id="PTHR43718:SF2">
    <property type="entry name" value="LON PROTEASE HOMOLOG, MITOCHONDRIAL"/>
    <property type="match status" value="1"/>
</dbReference>
<dbReference type="AlphaFoldDB" id="A0A6C0IAY2"/>
<dbReference type="InterPro" id="IPR003593">
    <property type="entry name" value="AAA+_ATPase"/>
</dbReference>
<feature type="region of interest" description="Disordered" evidence="1">
    <location>
        <begin position="1"/>
        <end position="178"/>
    </location>
</feature>
<dbReference type="GO" id="GO:0007005">
    <property type="term" value="P:mitochondrion organization"/>
    <property type="evidence" value="ECO:0007669"/>
    <property type="project" value="TreeGrafter"/>
</dbReference>
<sequence length="619" mass="70013">MDKVYQEARMSGRKKLRGSNPGGNPEDSPRRKNRLVKKGKAPQNDDDDDSVDSRGNIRGLIAYTDEENDSEEESPRRTRPPKRAAAKKADKIIKKKLAHPKKRVVALPKKAPAVLESEDEDDDDDEDEDEDEDEEEEDDEDEDEDEDEEEAEVEDDEEEDEEPAKKQAPAGISISFGSFGEDSFMEKMVPKRHNMKKEPLLVKKFVELVTNPPTESTIDDQIDQFKSLPSPIQHNMIEALERRPKTDASSNGQSMMLRILTMKTTPEIQTLILSKYNALQTLDPSTSEYFKMRNWLEKATSLPIGDYKEMPVKLEDGTDKCGEFMKKAISCLDTAIYGQNESKLQILQFIASKVTNNNSRGLSLLLVGPPGIGKTSLIKNGIAKALEWPFQFISLGGDSDASTYTGHQLVYESSHTGKIVNSLISAKSLSTVLMFDEVDKISNTPKGEEVQHLLIHLTDPVQNDGFEDKYLAGIPVDLSKVMFVFSANDINKLDKVLLDRFVVIQLEGYKKPEKMAIAEKFLWPEALAEVNLAEKVALTKDVLDMIIEDYANDESGVRELKRCLSQITQKINMLRMFNTKELPFHIPDFKLPFVLKKEHVKLFLKKREDAHKPPQGMYM</sequence>
<dbReference type="GO" id="GO:0003697">
    <property type="term" value="F:single-stranded DNA binding"/>
    <property type="evidence" value="ECO:0007669"/>
    <property type="project" value="TreeGrafter"/>
</dbReference>
<name>A0A6C0IAY2_9ZZZZ</name>
<dbReference type="PANTHER" id="PTHR43718">
    <property type="entry name" value="LON PROTEASE"/>
    <property type="match status" value="1"/>
</dbReference>